<proteinExistence type="predicted"/>
<protein>
    <submittedName>
        <fullName evidence="1">Class I SAM-dependent methyltransferase</fullName>
        <ecNumber evidence="1">2.1.1.222</ecNumber>
        <ecNumber evidence="1">2.1.1.64</ecNumber>
    </submittedName>
</protein>
<dbReference type="SUPFAM" id="SSF53335">
    <property type="entry name" value="S-adenosyl-L-methionine-dependent methyltransferases"/>
    <property type="match status" value="1"/>
</dbReference>
<keyword evidence="1" id="KW-0489">Methyltransferase</keyword>
<dbReference type="EC" id="2.1.1.222" evidence="1"/>
<dbReference type="Pfam" id="PF13489">
    <property type="entry name" value="Methyltransf_23"/>
    <property type="match status" value="1"/>
</dbReference>
<dbReference type="RefSeq" id="WP_378208226.1">
    <property type="nucleotide sequence ID" value="NZ_JBHMBK010000090.1"/>
</dbReference>
<dbReference type="Proteomes" id="UP001589535">
    <property type="component" value="Unassembled WGS sequence"/>
</dbReference>
<reference evidence="1 2" key="1">
    <citation type="submission" date="2024-09" db="EMBL/GenBank/DDBJ databases">
        <authorList>
            <person name="Sun Q."/>
            <person name="Mori K."/>
        </authorList>
    </citation>
    <scope>NUCLEOTIDE SEQUENCE [LARGE SCALE GENOMIC DNA]</scope>
    <source>
        <strain evidence="1 2">JCM 13852</strain>
    </source>
</reference>
<dbReference type="PANTHER" id="PTHR43861">
    <property type="entry name" value="TRANS-ACONITATE 2-METHYLTRANSFERASE-RELATED"/>
    <property type="match status" value="1"/>
</dbReference>
<dbReference type="Gene3D" id="3.40.50.150">
    <property type="entry name" value="Vaccinia Virus protein VP39"/>
    <property type="match status" value="1"/>
</dbReference>
<name>A0ABV5ULX4_9PSEU</name>
<dbReference type="GO" id="GO:0102208">
    <property type="term" value="F:2-polyprenyl-6-hydroxyphenol methylase activity"/>
    <property type="evidence" value="ECO:0007669"/>
    <property type="project" value="UniProtKB-EC"/>
</dbReference>
<dbReference type="InterPro" id="IPR029063">
    <property type="entry name" value="SAM-dependent_MTases_sf"/>
</dbReference>
<dbReference type="CDD" id="cd02440">
    <property type="entry name" value="AdoMet_MTases"/>
    <property type="match status" value="1"/>
</dbReference>
<gene>
    <name evidence="1" type="ORF">ACFFTO_44985</name>
</gene>
<organism evidence="1 2">
    <name type="scientific">Amycolatopsis plumensis</name>
    <dbReference type="NCBI Taxonomy" id="236508"/>
    <lineage>
        <taxon>Bacteria</taxon>
        <taxon>Bacillati</taxon>
        <taxon>Actinomycetota</taxon>
        <taxon>Actinomycetes</taxon>
        <taxon>Pseudonocardiales</taxon>
        <taxon>Pseudonocardiaceae</taxon>
        <taxon>Amycolatopsis</taxon>
    </lineage>
</organism>
<dbReference type="EC" id="2.1.1.64" evidence="1"/>
<keyword evidence="1" id="KW-0808">Transferase</keyword>
<dbReference type="EMBL" id="JBHMBK010000090">
    <property type="protein sequence ID" value="MFB9691366.1"/>
    <property type="molecule type" value="Genomic_DNA"/>
</dbReference>
<comment type="caution">
    <text evidence="1">The sequence shown here is derived from an EMBL/GenBank/DDBJ whole genome shotgun (WGS) entry which is preliminary data.</text>
</comment>
<evidence type="ECO:0000313" key="1">
    <source>
        <dbReference type="EMBL" id="MFB9691366.1"/>
    </source>
</evidence>
<keyword evidence="2" id="KW-1185">Reference proteome</keyword>
<accession>A0ABV5ULX4</accession>
<evidence type="ECO:0000313" key="2">
    <source>
        <dbReference type="Proteomes" id="UP001589535"/>
    </source>
</evidence>
<sequence length="274" mass="30862">MPENLTLHAAVRRAKKLARGAEDFTQRALATIGAKQPETRISADAQAYWRQPSGDRWQGNSHWKDAAVFDGGDLWSRIGAEHLDLFDAGARMAGFTRPWKRVLEWGCGGGANAVHFAPRADEFIGVDISPETLRECEKQVRAACDTPFRAIEIDVAEPEAAIPQVEGRCDVFVSFYVFELIPSPEYGERLLRIASEVLAPGGLALIQIKYDAGHWRTKPRRRAYRSGLAEMTTYPIDEFWQLAERCGLTPRAIHLVPKNELDERYAYFFLSKPE</sequence>
<dbReference type="GO" id="GO:0061542">
    <property type="term" value="F:3-demethylubiquinol 3-O-methyltransferase activity"/>
    <property type="evidence" value="ECO:0007669"/>
    <property type="project" value="UniProtKB-EC"/>
</dbReference>
<dbReference type="GO" id="GO:0032259">
    <property type="term" value="P:methylation"/>
    <property type="evidence" value="ECO:0007669"/>
    <property type="project" value="UniProtKB-KW"/>
</dbReference>